<dbReference type="PROSITE" id="PS01186">
    <property type="entry name" value="EGF_2"/>
    <property type="match status" value="1"/>
</dbReference>
<evidence type="ECO:0000256" key="6">
    <source>
        <dbReference type="ARBA" id="ARBA00023292"/>
    </source>
</evidence>
<keyword evidence="4 7" id="KW-1015">Disulfide bond</keyword>
<dbReference type="GO" id="GO:0048731">
    <property type="term" value="P:system development"/>
    <property type="evidence" value="ECO:0007669"/>
    <property type="project" value="UniProtKB-ARBA"/>
</dbReference>
<keyword evidence="1" id="KW-0880">Kelch repeat</keyword>
<name>A0A6B2E548_9DIPT</name>
<feature type="chain" id="PRO_5025351286" evidence="8">
    <location>
        <begin position="25"/>
        <end position="366"/>
    </location>
</feature>
<keyword evidence="5" id="KW-0325">Glycoprotein</keyword>
<evidence type="ECO:0000259" key="9">
    <source>
        <dbReference type="PROSITE" id="PS50027"/>
    </source>
</evidence>
<comment type="caution">
    <text evidence="7">Lacks conserved residue(s) required for the propagation of feature annotation.</text>
</comment>
<dbReference type="Pfam" id="PF24973">
    <property type="entry name" value="EGF_LMN_ATRN"/>
    <property type="match status" value="1"/>
</dbReference>
<dbReference type="GO" id="GO:0005794">
    <property type="term" value="C:Golgi apparatus"/>
    <property type="evidence" value="ECO:0007669"/>
    <property type="project" value="TreeGrafter"/>
</dbReference>
<reference evidence="10" key="1">
    <citation type="submission" date="2019-10" db="EMBL/GenBank/DDBJ databases">
        <title>Short sand fly seasons in Tbilisi, Georgia, hinder development of host immunity to saliva of the visceral leishmaniasis vector Phlebotomus kandelakii.</title>
        <authorList>
            <person name="Oliveira F."/>
            <person name="Giorgobiani E."/>
            <person name="Guimaraes-Costa A.B."/>
            <person name="Abdeladhim M."/>
            <person name="Oristian J."/>
            <person name="Tskhvaradze L."/>
            <person name="Tsertsvadze N."/>
            <person name="Zakalashvili M."/>
            <person name="Valenzuela J.G."/>
            <person name="Kamhawi S."/>
        </authorList>
    </citation>
    <scope>NUCLEOTIDE SEQUENCE</scope>
    <source>
        <strain evidence="10">Wild-capture in Tbilisi</strain>
        <tissue evidence="10">Salivary glands</tissue>
    </source>
</reference>
<dbReference type="AlphaFoldDB" id="A0A6B2E548"/>
<organism evidence="10">
    <name type="scientific">Phlebotomus kandelakii</name>
    <dbReference type="NCBI Taxonomy" id="1109342"/>
    <lineage>
        <taxon>Eukaryota</taxon>
        <taxon>Metazoa</taxon>
        <taxon>Ecdysozoa</taxon>
        <taxon>Arthropoda</taxon>
        <taxon>Hexapoda</taxon>
        <taxon>Insecta</taxon>
        <taxon>Pterygota</taxon>
        <taxon>Neoptera</taxon>
        <taxon>Endopterygota</taxon>
        <taxon>Diptera</taxon>
        <taxon>Nematocera</taxon>
        <taxon>Psychodoidea</taxon>
        <taxon>Psychodidae</taxon>
        <taxon>Phlebotomus</taxon>
        <taxon>Larroussius</taxon>
    </lineage>
</organism>
<evidence type="ECO:0000256" key="5">
    <source>
        <dbReference type="ARBA" id="ARBA00023180"/>
    </source>
</evidence>
<keyword evidence="6 7" id="KW-0424">Laminin EGF-like domain</keyword>
<dbReference type="Pfam" id="PF24972">
    <property type="entry name" value="GBD_ATRN"/>
    <property type="match status" value="1"/>
</dbReference>
<keyword evidence="2 8" id="KW-0732">Signal</keyword>
<dbReference type="Pfam" id="PF00053">
    <property type="entry name" value="EGF_laminin"/>
    <property type="match status" value="1"/>
</dbReference>
<evidence type="ECO:0000313" key="10">
    <source>
        <dbReference type="EMBL" id="NBJ58285.1"/>
    </source>
</evidence>
<dbReference type="InterPro" id="IPR051568">
    <property type="entry name" value="LZTR1/Attractin"/>
</dbReference>
<dbReference type="SUPFAM" id="SSF57196">
    <property type="entry name" value="EGF/Laminin"/>
    <property type="match status" value="1"/>
</dbReference>
<dbReference type="InterPro" id="IPR056863">
    <property type="entry name" value="LMN_ATRN_NET-like_EGF"/>
</dbReference>
<evidence type="ECO:0000256" key="4">
    <source>
        <dbReference type="ARBA" id="ARBA00023157"/>
    </source>
</evidence>
<feature type="disulfide bond" evidence="7">
    <location>
        <begin position="172"/>
        <end position="186"/>
    </location>
</feature>
<dbReference type="SMART" id="SM00180">
    <property type="entry name" value="EGF_Lam"/>
    <property type="match status" value="2"/>
</dbReference>
<dbReference type="InterPro" id="IPR002049">
    <property type="entry name" value="LE_dom"/>
</dbReference>
<proteinExistence type="predicted"/>
<dbReference type="PANTHER" id="PTHR46376">
    <property type="entry name" value="LEUCINE-ZIPPER-LIKE TRANSCRIPTIONAL REGULATOR 1"/>
    <property type="match status" value="1"/>
</dbReference>
<dbReference type="EMBL" id="GIFK01000582">
    <property type="protein sequence ID" value="NBJ58285.1"/>
    <property type="molecule type" value="Transcribed_RNA"/>
</dbReference>
<protein>
    <submittedName>
        <fullName evidence="10">Putative attractin</fullName>
    </submittedName>
</protein>
<sequence length="366" mass="40672">MNLLSPLLCILGPLPIFLCVEVSGIVPSNCPNNCNVHLGQGICNLESKKCLCSVGFEGEDCLKPMERTVPTPELRQSVQEFNASQCTSYQTCSGCSENLECGWCDDGSRMGLGKCFPGGESGPEKGMKCPINRWYFTYCPSCQCNGHSTCSDGYSCEQPCGNFTTGPDCNVCAPGYWGNPVNGGSCQPCDCNGYATNCNSQTGKCFCTTKGVIGHNCEICDVGNNYYGDPIKRTCYYNLTIDYEFTFNLSKKSDLQLTQINFSNFPLKFEYDTYLIIETLNPAKMNITFSEAREAGSLERTILTDFDTSEFTGVLTASKYRFGIIDGVPLTTFYVYMYDLKPPLWIRIAFSQYPQFEKEKIYNFIS</sequence>
<dbReference type="GO" id="GO:0048513">
    <property type="term" value="P:animal organ development"/>
    <property type="evidence" value="ECO:0007669"/>
    <property type="project" value="UniProtKB-ARBA"/>
</dbReference>
<dbReference type="InterPro" id="IPR056732">
    <property type="entry name" value="GBD_ATRN"/>
</dbReference>
<evidence type="ECO:0000256" key="3">
    <source>
        <dbReference type="ARBA" id="ARBA00022737"/>
    </source>
</evidence>
<feature type="signal peptide" evidence="8">
    <location>
        <begin position="1"/>
        <end position="24"/>
    </location>
</feature>
<feature type="disulfide bond" evidence="7">
    <location>
        <begin position="160"/>
        <end position="169"/>
    </location>
</feature>
<dbReference type="CDD" id="cd00055">
    <property type="entry name" value="EGF_Lam"/>
    <property type="match status" value="2"/>
</dbReference>
<dbReference type="InterPro" id="IPR000742">
    <property type="entry name" value="EGF"/>
</dbReference>
<dbReference type="PROSITE" id="PS50027">
    <property type="entry name" value="EGF_LAM_2"/>
    <property type="match status" value="1"/>
</dbReference>
<evidence type="ECO:0000256" key="8">
    <source>
        <dbReference type="SAM" id="SignalP"/>
    </source>
</evidence>
<evidence type="ECO:0000256" key="7">
    <source>
        <dbReference type="PROSITE-ProRule" id="PRU00460"/>
    </source>
</evidence>
<evidence type="ECO:0000256" key="1">
    <source>
        <dbReference type="ARBA" id="ARBA00022441"/>
    </source>
</evidence>
<accession>A0A6B2E548</accession>
<evidence type="ECO:0000256" key="2">
    <source>
        <dbReference type="ARBA" id="ARBA00022729"/>
    </source>
</evidence>
<dbReference type="PROSITE" id="PS00022">
    <property type="entry name" value="EGF_1"/>
    <property type="match status" value="1"/>
</dbReference>
<feature type="domain" description="Laminin EGF-like" evidence="9">
    <location>
        <begin position="142"/>
        <end position="188"/>
    </location>
</feature>
<dbReference type="Gene3D" id="2.10.25.10">
    <property type="entry name" value="Laminin"/>
    <property type="match status" value="1"/>
</dbReference>
<dbReference type="PANTHER" id="PTHR46376:SF2">
    <property type="entry name" value="DISTRACTED, ISOFORM B"/>
    <property type="match status" value="1"/>
</dbReference>
<keyword evidence="3" id="KW-0677">Repeat</keyword>